<reference evidence="1" key="1">
    <citation type="submission" date="2022-03" db="EMBL/GenBank/DDBJ databases">
        <authorList>
            <person name="Alioto T."/>
            <person name="Alioto T."/>
            <person name="Gomez Garrido J."/>
        </authorList>
    </citation>
    <scope>NUCLEOTIDE SEQUENCE</scope>
</reference>
<evidence type="ECO:0000313" key="2">
    <source>
        <dbReference type="Proteomes" id="UP001295444"/>
    </source>
</evidence>
<evidence type="ECO:0000313" key="1">
    <source>
        <dbReference type="EMBL" id="CAH2222514.1"/>
    </source>
</evidence>
<dbReference type="AlphaFoldDB" id="A0AAD1R556"/>
<gene>
    <name evidence="1" type="ORF">PECUL_23A057330</name>
</gene>
<sequence length="419" mass="47175">MSVKSESVITSITDTWAFVIAFAMEALIKACISAEAVKSAEKSDPSPDIPGEASKFSFLSVTGKTWTMMPEPTGFHPVQEHVIHPYIQQTTTQRQVDRTGKLHRVTGQHVARAPQDSFVSSNLQEVMLPGFTPFTVSPYGLEAAFPASHISTARGTTNSYLPQNPQGVVAPGPSQPYVAPYHMLSYPISHATGKQRLPIEMRALYQPNNYIENQEKSKVQLLHMATGHYQNPMVTKIYPQTRQCTYKTSAPQHYQQSPFLIMELSVPSVSKQLDVKTTNNCKHIDPLLPSDSLVYDNEDFTNLEAVVNATKQRHSQIKKSTTDAHQMSSHSSFNMDSLPEEMKLFRYEDESVKEQVSSMDFFYYVSTYGVIPSEEDAPKPKEHIKRYQSVGLNPRVSADAKHKNLSQAWPLYLKRFKRL</sequence>
<dbReference type="Proteomes" id="UP001295444">
    <property type="component" value="Chromosome 01"/>
</dbReference>
<organism evidence="1 2">
    <name type="scientific">Pelobates cultripes</name>
    <name type="common">Western spadefoot toad</name>
    <dbReference type="NCBI Taxonomy" id="61616"/>
    <lineage>
        <taxon>Eukaryota</taxon>
        <taxon>Metazoa</taxon>
        <taxon>Chordata</taxon>
        <taxon>Craniata</taxon>
        <taxon>Vertebrata</taxon>
        <taxon>Euteleostomi</taxon>
        <taxon>Amphibia</taxon>
        <taxon>Batrachia</taxon>
        <taxon>Anura</taxon>
        <taxon>Pelobatoidea</taxon>
        <taxon>Pelobatidae</taxon>
        <taxon>Pelobates</taxon>
    </lineage>
</organism>
<proteinExistence type="predicted"/>
<accession>A0AAD1R556</accession>
<protein>
    <submittedName>
        <fullName evidence="1">Uncharacterized protein</fullName>
    </submittedName>
</protein>
<dbReference type="EMBL" id="OW240912">
    <property type="protein sequence ID" value="CAH2222514.1"/>
    <property type="molecule type" value="Genomic_DNA"/>
</dbReference>
<keyword evidence="2" id="KW-1185">Reference proteome</keyword>
<name>A0AAD1R556_PELCU</name>